<dbReference type="InterPro" id="IPR016032">
    <property type="entry name" value="Sig_transdc_resp-reg_C-effctor"/>
</dbReference>
<dbReference type="CDD" id="cd06170">
    <property type="entry name" value="LuxR_C_like"/>
    <property type="match status" value="1"/>
</dbReference>
<dbReference type="Pfam" id="PF00196">
    <property type="entry name" value="GerE"/>
    <property type="match status" value="1"/>
</dbReference>
<dbReference type="InterPro" id="IPR000792">
    <property type="entry name" value="Tscrpt_reg_LuxR_C"/>
</dbReference>
<gene>
    <name evidence="2" type="ORF">FB471_5199</name>
</gene>
<keyword evidence="3" id="KW-1185">Reference proteome</keyword>
<name>A0A542DQI6_AMYCI</name>
<dbReference type="GO" id="GO:0003677">
    <property type="term" value="F:DNA binding"/>
    <property type="evidence" value="ECO:0007669"/>
    <property type="project" value="InterPro"/>
</dbReference>
<dbReference type="SMART" id="SM00421">
    <property type="entry name" value="HTH_LUXR"/>
    <property type="match status" value="1"/>
</dbReference>
<dbReference type="PRINTS" id="PR00038">
    <property type="entry name" value="HTHLUXR"/>
</dbReference>
<protein>
    <submittedName>
        <fullName evidence="2">Regulatory LuxR family protein</fullName>
    </submittedName>
</protein>
<dbReference type="AlphaFoldDB" id="A0A542DQI6"/>
<dbReference type="Gene3D" id="1.10.10.10">
    <property type="entry name" value="Winged helix-like DNA-binding domain superfamily/Winged helix DNA-binding domain"/>
    <property type="match status" value="1"/>
</dbReference>
<dbReference type="SUPFAM" id="SSF46894">
    <property type="entry name" value="C-terminal effector domain of the bipartite response regulators"/>
    <property type="match status" value="1"/>
</dbReference>
<dbReference type="PROSITE" id="PS50043">
    <property type="entry name" value="HTH_LUXR_2"/>
    <property type="match status" value="1"/>
</dbReference>
<reference evidence="2 3" key="1">
    <citation type="submission" date="2019-06" db="EMBL/GenBank/DDBJ databases">
        <title>Sequencing the genomes of 1000 actinobacteria strains.</title>
        <authorList>
            <person name="Klenk H.-P."/>
        </authorList>
    </citation>
    <scope>NUCLEOTIDE SEQUENCE [LARGE SCALE GENOMIC DNA]</scope>
    <source>
        <strain evidence="2 3">DSM 45679</strain>
    </source>
</reference>
<comment type="caution">
    <text evidence="2">The sequence shown here is derived from an EMBL/GenBank/DDBJ whole genome shotgun (WGS) entry which is preliminary data.</text>
</comment>
<evidence type="ECO:0000259" key="1">
    <source>
        <dbReference type="PROSITE" id="PS50043"/>
    </source>
</evidence>
<dbReference type="GO" id="GO:0006355">
    <property type="term" value="P:regulation of DNA-templated transcription"/>
    <property type="evidence" value="ECO:0007669"/>
    <property type="project" value="InterPro"/>
</dbReference>
<evidence type="ECO:0000313" key="3">
    <source>
        <dbReference type="Proteomes" id="UP000320876"/>
    </source>
</evidence>
<dbReference type="EMBL" id="VFML01000001">
    <property type="protein sequence ID" value="TQJ05371.1"/>
    <property type="molecule type" value="Genomic_DNA"/>
</dbReference>
<evidence type="ECO:0000313" key="2">
    <source>
        <dbReference type="EMBL" id="TQJ05371.1"/>
    </source>
</evidence>
<sequence>MPSIPSESTRFRAHGEFVDILRDRSDVLHRLRRLACRATSVDAALSGHGVRLPSHDSSLLELLAVAGRRRRLLVDTQFARSELMAGDAVTRPRRVRVHEHSLRRMLIFDDRCAILPLDQAGWDAGAVLLRAPLAGPCGQLFDFLWSEARPLTDDLRCDAGLSDRQLEVVYLLLQGATDQQVADRIGVSSRTVRSMVSTLQRRFGTSSRMALGFRLARAVTSGSEQH</sequence>
<proteinExistence type="predicted"/>
<dbReference type="Proteomes" id="UP000320876">
    <property type="component" value="Unassembled WGS sequence"/>
</dbReference>
<feature type="domain" description="HTH luxR-type" evidence="1">
    <location>
        <begin position="154"/>
        <end position="222"/>
    </location>
</feature>
<dbReference type="InterPro" id="IPR036388">
    <property type="entry name" value="WH-like_DNA-bd_sf"/>
</dbReference>
<organism evidence="2 3">
    <name type="scientific">Amycolatopsis cihanbeyliensis</name>
    <dbReference type="NCBI Taxonomy" id="1128664"/>
    <lineage>
        <taxon>Bacteria</taxon>
        <taxon>Bacillati</taxon>
        <taxon>Actinomycetota</taxon>
        <taxon>Actinomycetes</taxon>
        <taxon>Pseudonocardiales</taxon>
        <taxon>Pseudonocardiaceae</taxon>
        <taxon>Amycolatopsis</taxon>
    </lineage>
</organism>
<accession>A0A542DQI6</accession>